<accession>A0A7W5ANB2</accession>
<keyword evidence="3" id="KW-1185">Reference proteome</keyword>
<reference evidence="2 3" key="1">
    <citation type="submission" date="2020-08" db="EMBL/GenBank/DDBJ databases">
        <title>Genomic Encyclopedia of Type Strains, Phase III (KMG-III): the genomes of soil and plant-associated and newly described type strains.</title>
        <authorList>
            <person name="Whitman W."/>
        </authorList>
    </citation>
    <scope>NUCLEOTIDE SEQUENCE [LARGE SCALE GENOMIC DNA]</scope>
    <source>
        <strain evidence="2 3">CECT 3287</strain>
    </source>
</reference>
<dbReference type="EMBL" id="JACHXF010000017">
    <property type="protein sequence ID" value="MBB3098989.1"/>
    <property type="molecule type" value="Genomic_DNA"/>
</dbReference>
<proteinExistence type="predicted"/>
<protein>
    <submittedName>
        <fullName evidence="2">Uncharacterized protein</fullName>
    </submittedName>
</protein>
<feature type="region of interest" description="Disordered" evidence="1">
    <location>
        <begin position="402"/>
        <end position="461"/>
    </location>
</feature>
<organism evidence="2 3">
    <name type="scientific">Actinoplanes campanulatus</name>
    <dbReference type="NCBI Taxonomy" id="113559"/>
    <lineage>
        <taxon>Bacteria</taxon>
        <taxon>Bacillati</taxon>
        <taxon>Actinomycetota</taxon>
        <taxon>Actinomycetes</taxon>
        <taxon>Micromonosporales</taxon>
        <taxon>Micromonosporaceae</taxon>
        <taxon>Actinoplanes</taxon>
    </lineage>
</organism>
<gene>
    <name evidence="2" type="ORF">FHR83_006695</name>
</gene>
<dbReference type="RefSeq" id="WP_183225076.1">
    <property type="nucleotide sequence ID" value="NZ_BMPW01000020.1"/>
</dbReference>
<evidence type="ECO:0000313" key="3">
    <source>
        <dbReference type="Proteomes" id="UP000590749"/>
    </source>
</evidence>
<feature type="compositionally biased region" description="Basic and acidic residues" evidence="1">
    <location>
        <begin position="418"/>
        <end position="427"/>
    </location>
</feature>
<sequence length="697" mass="74170">MTAPTSVKGFVDPYTLGTDFGSLYVDLLEHVPDLTWPLSVPVYAKMRRDPQLTAILQGWTLQLRRAQWQIDPAGCRPEVVSAVADGLGLAVAGADKPGAARLRGVSWSEHLQAALRALTFGHAAFEMQADVSSGKALLSGLWERPQWTISHIHVDGKTGLLEGITQDAATNLVSPQIKADRLVWYVADREGANWAGTSLLRPAYAAWLIKEEMRRVHAIANRRWGMGVPVMEALPGTNPTSGQMTEAMQLAAAARSGEQAGAATPPGFTLKIQGLSGSVPDTLSFMRWLDQQMSRAALMGMLDLGETPNGSRALGETFVDAFLLALEATAEAVADTATRQAAARIVDWNWGADEPVPRIVVSGVGSRREVTAEALQMLLASGGLASDPGLEAWIRREWRLPEREGMAQPKPTAPGVDLPDKDEKPPAEPEQEVAAAAKPRPRSRRRTQQPSLFDDDDGESDAARIQQQWDQAKARLLRRWPKLAAPLVGELADQAQAAVEVGDLGLLGQLQASAGVVAALAVPLRKSGTDLAAEAAAGVVAEAAAQDTVIDVPAEPGADRVQQHADAVARIIAAGYASGAARTSLQLAGAAPQEVRNEVERHLTELGTSVNGLVGDNIGSLLSAAQFAGRLAVLEENPATAYRANETPDRNTCDPCKAINGTEFQTLRAALAAYPLSGQHAACEGRSRCRGFIVPIF</sequence>
<evidence type="ECO:0000256" key="1">
    <source>
        <dbReference type="SAM" id="MobiDB-lite"/>
    </source>
</evidence>
<comment type="caution">
    <text evidence="2">The sequence shown here is derived from an EMBL/GenBank/DDBJ whole genome shotgun (WGS) entry which is preliminary data.</text>
</comment>
<evidence type="ECO:0000313" key="2">
    <source>
        <dbReference type="EMBL" id="MBB3098989.1"/>
    </source>
</evidence>
<name>A0A7W5ANB2_9ACTN</name>
<dbReference type="Proteomes" id="UP000590749">
    <property type="component" value="Unassembled WGS sequence"/>
</dbReference>
<dbReference type="AlphaFoldDB" id="A0A7W5ANB2"/>
<dbReference type="InterPro" id="IPR009279">
    <property type="entry name" value="Portal_Mu"/>
</dbReference>
<dbReference type="Pfam" id="PF06074">
    <property type="entry name" value="Portal_Mu"/>
    <property type="match status" value="1"/>
</dbReference>